<dbReference type="EMBL" id="JAGSCS010000003">
    <property type="protein sequence ID" value="MBR0575358.1"/>
    <property type="molecule type" value="Genomic_DNA"/>
</dbReference>
<feature type="transmembrane region" description="Helical" evidence="6">
    <location>
        <begin position="217"/>
        <end position="239"/>
    </location>
</feature>
<sequence length="536" mass="60529">MHLLALTVLSFLCALYGLSLKSYGLVAMLLGLISLGLAREGKRYVLVALLGLFLAWVSLDHYYGTGAPVNLRITARYERSTVVTEGSRKYLLEEAMPDFPEGTVLTGKVKVTAREPHRSGYAGVVEIREMKAHSDGISKMQRVKQNLMDQVMEKYGFDRGSLMASLVLGRTEGIDERRSEDMENLGIMHILSISGFHFALLEMALKRLGLKKGRLPVMLFYAFFIGSVPGYRTVLTICYREVSYACRREGDPVTGLALAFFLQAFLQPYLIFRPGFLLTYFSTLGILLFHPPLLKYFLHGPTLFLESMVMTLSALSLSLPMVLAFAPELSLGIFPGNLLMVPLYTIITYFSFIGVLVVDIPVLTTIIEPFMGIFFDLAAYVGRFMGSMKLVLNLEHLVFGYVGVALSLYLFLRKGARKRALVFLLVILLFTLPWGTSVSLYNKYGLPYIRITHKMKVYDIMDYRIAEEGMTSLRKAMVMTLDNRTIRIEPSGNPRGIPRVYLDNRRLNLGDRLEYTSGVYRVKKVMLMGRKVMRVK</sequence>
<dbReference type="Proteomes" id="UP000675379">
    <property type="component" value="Unassembled WGS sequence"/>
</dbReference>
<feature type="transmembrane region" description="Helical" evidence="6">
    <location>
        <begin position="277"/>
        <end position="297"/>
    </location>
</feature>
<dbReference type="InterPro" id="IPR004477">
    <property type="entry name" value="ComEC_N"/>
</dbReference>
<protein>
    <submittedName>
        <fullName evidence="8">ComEC/Rec2 family competence protein</fullName>
    </submittedName>
</protein>
<proteinExistence type="predicted"/>
<feature type="transmembrane region" description="Helical" evidence="6">
    <location>
        <begin position="44"/>
        <end position="63"/>
    </location>
</feature>
<reference evidence="8" key="1">
    <citation type="submission" date="2021-04" db="EMBL/GenBank/DDBJ databases">
        <title>Proteiniclasticum sedimins sp. nov., an obligate anaerobic bacterium isolated from anaerobic sludge.</title>
        <authorList>
            <person name="Liu J."/>
        </authorList>
    </citation>
    <scope>NUCLEOTIDE SEQUENCE</scope>
    <source>
        <strain evidence="8">BAD-10</strain>
    </source>
</reference>
<dbReference type="InterPro" id="IPR052159">
    <property type="entry name" value="Competence_DNA_uptake"/>
</dbReference>
<evidence type="ECO:0000313" key="9">
    <source>
        <dbReference type="Proteomes" id="UP000675379"/>
    </source>
</evidence>
<feature type="transmembrane region" description="Helical" evidence="6">
    <location>
        <begin position="251"/>
        <end position="271"/>
    </location>
</feature>
<evidence type="ECO:0000259" key="7">
    <source>
        <dbReference type="Pfam" id="PF03772"/>
    </source>
</evidence>
<feature type="transmembrane region" description="Helical" evidence="6">
    <location>
        <begin position="338"/>
        <end position="358"/>
    </location>
</feature>
<accession>A0A941CQ64</accession>
<evidence type="ECO:0000313" key="8">
    <source>
        <dbReference type="EMBL" id="MBR0575358.1"/>
    </source>
</evidence>
<dbReference type="AlphaFoldDB" id="A0A941CQ64"/>
<feature type="transmembrane region" description="Helical" evidence="6">
    <location>
        <begin position="394"/>
        <end position="412"/>
    </location>
</feature>
<feature type="transmembrane region" description="Helical" evidence="6">
    <location>
        <begin position="421"/>
        <end position="441"/>
    </location>
</feature>
<keyword evidence="2" id="KW-1003">Cell membrane</keyword>
<keyword evidence="4 6" id="KW-1133">Transmembrane helix</keyword>
<dbReference type="PANTHER" id="PTHR30619:SF7">
    <property type="entry name" value="BETA-LACTAMASE DOMAIN PROTEIN"/>
    <property type="match status" value="1"/>
</dbReference>
<keyword evidence="5 6" id="KW-0472">Membrane</keyword>
<evidence type="ECO:0000256" key="4">
    <source>
        <dbReference type="ARBA" id="ARBA00022989"/>
    </source>
</evidence>
<feature type="transmembrane region" description="Helical" evidence="6">
    <location>
        <begin position="309"/>
        <end position="326"/>
    </location>
</feature>
<dbReference type="PANTHER" id="PTHR30619">
    <property type="entry name" value="DNA INTERNALIZATION/COMPETENCE PROTEIN COMEC/REC2"/>
    <property type="match status" value="1"/>
</dbReference>
<keyword evidence="3 6" id="KW-0812">Transmembrane</keyword>
<dbReference type="GO" id="GO:0005886">
    <property type="term" value="C:plasma membrane"/>
    <property type="evidence" value="ECO:0007669"/>
    <property type="project" value="UniProtKB-SubCell"/>
</dbReference>
<comment type="subcellular location">
    <subcellularLocation>
        <location evidence="1">Cell membrane</location>
        <topology evidence="1">Multi-pass membrane protein</topology>
    </subcellularLocation>
</comment>
<gene>
    <name evidence="8" type="ORF">KCG48_03290</name>
</gene>
<dbReference type="RefSeq" id="WP_211799882.1">
    <property type="nucleotide sequence ID" value="NZ_JAGSCS010000003.1"/>
</dbReference>
<evidence type="ECO:0000256" key="1">
    <source>
        <dbReference type="ARBA" id="ARBA00004651"/>
    </source>
</evidence>
<organism evidence="8 9">
    <name type="scientific">Proteiniclasticum sediminis</name>
    <dbReference type="NCBI Taxonomy" id="2804028"/>
    <lineage>
        <taxon>Bacteria</taxon>
        <taxon>Bacillati</taxon>
        <taxon>Bacillota</taxon>
        <taxon>Clostridia</taxon>
        <taxon>Eubacteriales</taxon>
        <taxon>Clostridiaceae</taxon>
        <taxon>Proteiniclasticum</taxon>
    </lineage>
</organism>
<evidence type="ECO:0000256" key="3">
    <source>
        <dbReference type="ARBA" id="ARBA00022692"/>
    </source>
</evidence>
<dbReference type="Pfam" id="PF03772">
    <property type="entry name" value="Competence"/>
    <property type="match status" value="1"/>
</dbReference>
<evidence type="ECO:0000256" key="6">
    <source>
        <dbReference type="SAM" id="Phobius"/>
    </source>
</evidence>
<dbReference type="NCBIfam" id="TIGR00360">
    <property type="entry name" value="ComEC_N-term"/>
    <property type="match status" value="1"/>
</dbReference>
<keyword evidence="9" id="KW-1185">Reference proteome</keyword>
<comment type="caution">
    <text evidence="8">The sequence shown here is derived from an EMBL/GenBank/DDBJ whole genome shotgun (WGS) entry which is preliminary data.</text>
</comment>
<name>A0A941CQ64_9CLOT</name>
<evidence type="ECO:0000256" key="5">
    <source>
        <dbReference type="ARBA" id="ARBA00023136"/>
    </source>
</evidence>
<evidence type="ECO:0000256" key="2">
    <source>
        <dbReference type="ARBA" id="ARBA00022475"/>
    </source>
</evidence>
<feature type="domain" description="ComEC/Rec2-related protein" evidence="7">
    <location>
        <begin position="166"/>
        <end position="401"/>
    </location>
</feature>